<evidence type="ECO:0000313" key="4">
    <source>
        <dbReference type="Proteomes" id="UP000539075"/>
    </source>
</evidence>
<name>A0A7W8C393_9BACT</name>
<feature type="compositionally biased region" description="Low complexity" evidence="1">
    <location>
        <begin position="319"/>
        <end position="333"/>
    </location>
</feature>
<feature type="region of interest" description="Disordered" evidence="1">
    <location>
        <begin position="95"/>
        <end position="353"/>
    </location>
</feature>
<feature type="chain" id="PRO_5031195905" evidence="2">
    <location>
        <begin position="42"/>
        <end position="353"/>
    </location>
</feature>
<dbReference type="Proteomes" id="UP000539075">
    <property type="component" value="Unassembled WGS sequence"/>
</dbReference>
<dbReference type="EMBL" id="JACHGO010000008">
    <property type="protein sequence ID" value="MBB5144526.1"/>
    <property type="molecule type" value="Genomic_DNA"/>
</dbReference>
<gene>
    <name evidence="3" type="ORF">HNQ38_002641</name>
</gene>
<proteinExistence type="predicted"/>
<evidence type="ECO:0000256" key="1">
    <source>
        <dbReference type="SAM" id="MobiDB-lite"/>
    </source>
</evidence>
<sequence>MPMTVCKKTVIARTLRRTVLSAAVLCLSAVSGPFDVLPAQAAESSQPQTLPDGGANLNEAWMRNGGARLYWNTLTQPRQLRMAGAAFADPAAVPELMSSPQGQPAGTSVGKGSRSAAPHSITVDPNAPVRPWPRGASRPAKKDAAATVQQTKTSAQKPVSASPALTPPAAQQGSGKAVPAASAATANPASGKNGTRGGTAVTVNGQSGSATSVQPQAATSAGNGRAGGSSAASAPNGGMPATTPAAIPATTPSTSSPMSLTGTGPAAGALGQTAAGSARQGNANSLADVPIPPPVPALTADDLLPPSNGAGYGSEPAVGSGAAAGSSSAFGASSGSGSGSGSGGAASVRAPLP</sequence>
<evidence type="ECO:0000313" key="3">
    <source>
        <dbReference type="EMBL" id="MBB5144526.1"/>
    </source>
</evidence>
<dbReference type="AlphaFoldDB" id="A0A7W8C393"/>
<organism evidence="3 4">
    <name type="scientific">Desulfovibrio intestinalis</name>
    <dbReference type="NCBI Taxonomy" id="58621"/>
    <lineage>
        <taxon>Bacteria</taxon>
        <taxon>Pseudomonadati</taxon>
        <taxon>Thermodesulfobacteriota</taxon>
        <taxon>Desulfovibrionia</taxon>
        <taxon>Desulfovibrionales</taxon>
        <taxon>Desulfovibrionaceae</taxon>
        <taxon>Desulfovibrio</taxon>
    </lineage>
</organism>
<evidence type="ECO:0000256" key="2">
    <source>
        <dbReference type="SAM" id="SignalP"/>
    </source>
</evidence>
<dbReference type="RefSeq" id="WP_183721642.1">
    <property type="nucleotide sequence ID" value="NZ_JACHGO010000008.1"/>
</dbReference>
<protein>
    <submittedName>
        <fullName evidence="3">Uncharacterized protein</fullName>
    </submittedName>
</protein>
<feature type="compositionally biased region" description="Gly residues" evidence="1">
    <location>
        <begin position="334"/>
        <end position="344"/>
    </location>
</feature>
<accession>A0A7W8C393</accession>
<feature type="compositionally biased region" description="Low complexity" evidence="1">
    <location>
        <begin position="177"/>
        <end position="190"/>
    </location>
</feature>
<feature type="signal peptide" evidence="2">
    <location>
        <begin position="1"/>
        <end position="41"/>
    </location>
</feature>
<feature type="compositionally biased region" description="Polar residues" evidence="1">
    <location>
        <begin position="147"/>
        <end position="159"/>
    </location>
</feature>
<comment type="caution">
    <text evidence="3">The sequence shown here is derived from an EMBL/GenBank/DDBJ whole genome shotgun (WGS) entry which is preliminary data.</text>
</comment>
<keyword evidence="4" id="KW-1185">Reference proteome</keyword>
<reference evidence="3 4" key="1">
    <citation type="submission" date="2020-08" db="EMBL/GenBank/DDBJ databases">
        <title>Genomic Encyclopedia of Type Strains, Phase IV (KMG-IV): sequencing the most valuable type-strain genomes for metagenomic binning, comparative biology and taxonomic classification.</title>
        <authorList>
            <person name="Goeker M."/>
        </authorList>
    </citation>
    <scope>NUCLEOTIDE SEQUENCE [LARGE SCALE GENOMIC DNA]</scope>
    <source>
        <strain evidence="3 4">DSM 11275</strain>
    </source>
</reference>
<feature type="compositionally biased region" description="Polar residues" evidence="1">
    <location>
        <begin position="201"/>
        <end position="216"/>
    </location>
</feature>
<keyword evidence="2" id="KW-0732">Signal</keyword>
<feature type="compositionally biased region" description="Low complexity" evidence="1">
    <location>
        <begin position="217"/>
        <end position="278"/>
    </location>
</feature>